<dbReference type="GO" id="GO:0022857">
    <property type="term" value="F:transmembrane transporter activity"/>
    <property type="evidence" value="ECO:0007669"/>
    <property type="project" value="InterPro"/>
</dbReference>
<dbReference type="InterPro" id="IPR036259">
    <property type="entry name" value="MFS_trans_sf"/>
</dbReference>
<feature type="domain" description="Major facilitator superfamily (MFS) profile" evidence="7">
    <location>
        <begin position="229"/>
        <end position="409"/>
    </location>
</feature>
<proteinExistence type="predicted"/>
<feature type="transmembrane region" description="Helical" evidence="6">
    <location>
        <begin position="384"/>
        <end position="404"/>
    </location>
</feature>
<evidence type="ECO:0000256" key="4">
    <source>
        <dbReference type="ARBA" id="ARBA00022989"/>
    </source>
</evidence>
<keyword evidence="3 6" id="KW-0812">Transmembrane</keyword>
<gene>
    <name evidence="8" type="ORF">SAMN05421507_102579</name>
</gene>
<dbReference type="Proteomes" id="UP000199691">
    <property type="component" value="Unassembled WGS sequence"/>
</dbReference>
<dbReference type="Gene3D" id="1.20.1250.20">
    <property type="entry name" value="MFS general substrate transporter like domains"/>
    <property type="match status" value="1"/>
</dbReference>
<dbReference type="CDD" id="cd06173">
    <property type="entry name" value="MFS_MefA_like"/>
    <property type="match status" value="1"/>
</dbReference>
<dbReference type="AlphaFoldDB" id="A0A1H0JPJ2"/>
<keyword evidence="9" id="KW-1185">Reference proteome</keyword>
<organism evidence="8 9">
    <name type="scientific">Lentzea jiangxiensis</name>
    <dbReference type="NCBI Taxonomy" id="641025"/>
    <lineage>
        <taxon>Bacteria</taxon>
        <taxon>Bacillati</taxon>
        <taxon>Actinomycetota</taxon>
        <taxon>Actinomycetes</taxon>
        <taxon>Pseudonocardiales</taxon>
        <taxon>Pseudonocardiaceae</taxon>
        <taxon>Lentzea</taxon>
    </lineage>
</organism>
<feature type="transmembrane region" description="Helical" evidence="6">
    <location>
        <begin position="293"/>
        <end position="313"/>
    </location>
</feature>
<keyword evidence="5 6" id="KW-0472">Membrane</keyword>
<evidence type="ECO:0000313" key="8">
    <source>
        <dbReference type="EMBL" id="SDO45419.1"/>
    </source>
</evidence>
<keyword evidence="4 6" id="KW-1133">Transmembrane helix</keyword>
<evidence type="ECO:0000256" key="3">
    <source>
        <dbReference type="ARBA" id="ARBA00022692"/>
    </source>
</evidence>
<dbReference type="EMBL" id="FNIX01000002">
    <property type="protein sequence ID" value="SDO45419.1"/>
    <property type="molecule type" value="Genomic_DNA"/>
</dbReference>
<evidence type="ECO:0000256" key="2">
    <source>
        <dbReference type="ARBA" id="ARBA00022475"/>
    </source>
</evidence>
<feature type="transmembrane region" description="Helical" evidence="6">
    <location>
        <begin position="178"/>
        <end position="197"/>
    </location>
</feature>
<dbReference type="Pfam" id="PF07690">
    <property type="entry name" value="MFS_1"/>
    <property type="match status" value="1"/>
</dbReference>
<feature type="transmembrane region" description="Helical" evidence="6">
    <location>
        <begin position="260"/>
        <end position="281"/>
    </location>
</feature>
<dbReference type="PANTHER" id="PTHR23513:SF17">
    <property type="entry name" value="MEMBRANE PROTEIN"/>
    <property type="match status" value="1"/>
</dbReference>
<protein>
    <submittedName>
        <fullName evidence="8">Predicted arabinose efflux permease, MFS family</fullName>
    </submittedName>
</protein>
<dbReference type="SUPFAM" id="SSF103473">
    <property type="entry name" value="MFS general substrate transporter"/>
    <property type="match status" value="1"/>
</dbReference>
<dbReference type="InterPro" id="IPR011701">
    <property type="entry name" value="MFS"/>
</dbReference>
<evidence type="ECO:0000256" key="5">
    <source>
        <dbReference type="ARBA" id="ARBA00023136"/>
    </source>
</evidence>
<feature type="transmembrane region" description="Helical" evidence="6">
    <location>
        <begin position="230"/>
        <end position="248"/>
    </location>
</feature>
<accession>A0A1H0JPJ2</accession>
<dbReference type="PROSITE" id="PS50850">
    <property type="entry name" value="MFS"/>
    <property type="match status" value="1"/>
</dbReference>
<reference evidence="9" key="1">
    <citation type="submission" date="2016-10" db="EMBL/GenBank/DDBJ databases">
        <authorList>
            <person name="Varghese N."/>
            <person name="Submissions S."/>
        </authorList>
    </citation>
    <scope>NUCLEOTIDE SEQUENCE [LARGE SCALE GENOMIC DNA]</scope>
    <source>
        <strain evidence="9">CGMCC 4.6609</strain>
    </source>
</reference>
<feature type="transmembrane region" description="Helical" evidence="6">
    <location>
        <begin position="354"/>
        <end position="372"/>
    </location>
</feature>
<dbReference type="STRING" id="641025.SAMN05421507_102579"/>
<dbReference type="PANTHER" id="PTHR23513">
    <property type="entry name" value="INTEGRAL MEMBRANE EFFLUX PROTEIN-RELATED"/>
    <property type="match status" value="1"/>
</dbReference>
<comment type="subcellular location">
    <subcellularLocation>
        <location evidence="1">Cell membrane</location>
        <topology evidence="1">Multi-pass membrane protein</topology>
    </subcellularLocation>
</comment>
<dbReference type="RefSeq" id="WP_090096550.1">
    <property type="nucleotide sequence ID" value="NZ_FNIX01000002.1"/>
</dbReference>
<evidence type="ECO:0000313" key="9">
    <source>
        <dbReference type="Proteomes" id="UP000199691"/>
    </source>
</evidence>
<evidence type="ECO:0000256" key="1">
    <source>
        <dbReference type="ARBA" id="ARBA00004651"/>
    </source>
</evidence>
<dbReference type="InterPro" id="IPR020846">
    <property type="entry name" value="MFS_dom"/>
</dbReference>
<dbReference type="GO" id="GO:0005886">
    <property type="term" value="C:plasma membrane"/>
    <property type="evidence" value="ECO:0007669"/>
    <property type="project" value="UniProtKB-SubCell"/>
</dbReference>
<feature type="transmembrane region" description="Helical" evidence="6">
    <location>
        <begin position="319"/>
        <end position="342"/>
    </location>
</feature>
<sequence>MSQTTVSDARPSPPRRPPWSRVGIVLGGQGVSLIGDQVFFIAAVWAAAQMGGTTAVTLVTLAESVPRALAMIFGGVLCDALGPRVVLLRTTSVRIAVLAVATVIALTSPSVWLLVAVAALEGALLGLGTPSFGTLMPRMVGGEQLGRANSVRTMVARFAPIVGSPFGAWLVAEGQLPVALGVVTVGCVVALLCLAPVTKEISAPTGAPSGVPMWKRTGDGLKLLRSDRKLRLLFLSALCLDFAFAWPMNPGLPVLVIDRGWAVSAVGLVIACWAGGALAGAGISAVVGERVPLSIRLVGSGIGIGVLLVGMVLAPSLAVMAVLSAALGVCSGLNGPAAVTLYQKAAPADRLGTAMAMLALAGIGCAPFAYALSGALAGLTSPELAWAVTALVAFGGPITAARALRIPSA</sequence>
<evidence type="ECO:0000259" key="7">
    <source>
        <dbReference type="PROSITE" id="PS50850"/>
    </source>
</evidence>
<name>A0A1H0JPJ2_9PSEU</name>
<evidence type="ECO:0000256" key="6">
    <source>
        <dbReference type="SAM" id="Phobius"/>
    </source>
</evidence>
<feature type="transmembrane region" description="Helical" evidence="6">
    <location>
        <begin position="86"/>
        <end position="106"/>
    </location>
</feature>
<dbReference type="OrthoDB" id="3370144at2"/>
<keyword evidence="2" id="KW-1003">Cell membrane</keyword>